<dbReference type="RefSeq" id="WP_303662747.1">
    <property type="nucleotide sequence ID" value="NZ_DLUI01000012.1"/>
</dbReference>
<sequence length="281" mass="30964">MRLLIGLWFGFLMLWGAEGYNGKSLIITLPSPSGVIVTKESNISVLSHPANPQQGFAILPIDYYSPMGESNLTWSAPGKTLSFPITIQSASYPTETLSVDPSKITPPPEALERIERERANAEKIYTHFTPIRYWNKPFIQPLDTFITSEYGSARTYNGSLKSYHGGVDFRARTPISIQAANDGIVVLAEDRYYAGGTIIIDHGEGMYSCYFHLSRFDAKVGDYVKQGDSIALSGATGRITGPHLHFGMMVHGVQSDPLDLIAKINALFETPKETYASISVY</sequence>
<proteinExistence type="predicted"/>
<evidence type="ECO:0000259" key="1">
    <source>
        <dbReference type="Pfam" id="PF01551"/>
    </source>
</evidence>
<dbReference type="Gene3D" id="2.70.70.10">
    <property type="entry name" value="Glucose Permease (Domain IIA)"/>
    <property type="match status" value="1"/>
</dbReference>
<dbReference type="PANTHER" id="PTHR21666:SF270">
    <property type="entry name" value="MUREIN HYDROLASE ACTIVATOR ENVC"/>
    <property type="match status" value="1"/>
</dbReference>
<name>A0A2D3WNT5_9BACT</name>
<dbReference type="CDD" id="cd12797">
    <property type="entry name" value="M23_peptidase"/>
    <property type="match status" value="1"/>
</dbReference>
<dbReference type="Proteomes" id="UP000228859">
    <property type="component" value="Unassembled WGS sequence"/>
</dbReference>
<evidence type="ECO:0000313" key="3">
    <source>
        <dbReference type="Proteomes" id="UP000228859"/>
    </source>
</evidence>
<dbReference type="InterPro" id="IPR011055">
    <property type="entry name" value="Dup_hybrid_motif"/>
</dbReference>
<dbReference type="AlphaFoldDB" id="A0A2D3WNT5"/>
<protein>
    <submittedName>
        <fullName evidence="2">Peptidase M24</fullName>
    </submittedName>
</protein>
<dbReference type="PANTHER" id="PTHR21666">
    <property type="entry name" value="PEPTIDASE-RELATED"/>
    <property type="match status" value="1"/>
</dbReference>
<evidence type="ECO:0000313" key="2">
    <source>
        <dbReference type="EMBL" id="DAB39424.1"/>
    </source>
</evidence>
<dbReference type="InterPro" id="IPR050570">
    <property type="entry name" value="Cell_wall_metabolism_enzyme"/>
</dbReference>
<accession>A0A2D3WNT5</accession>
<comment type="caution">
    <text evidence="2">The sequence shown here is derived from an EMBL/GenBank/DDBJ whole genome shotgun (WGS) entry which is preliminary data.</text>
</comment>
<gene>
    <name evidence="2" type="ORF">CFH83_00855</name>
</gene>
<dbReference type="Pfam" id="PF01551">
    <property type="entry name" value="Peptidase_M23"/>
    <property type="match status" value="1"/>
</dbReference>
<dbReference type="EMBL" id="DLUI01000012">
    <property type="protein sequence ID" value="DAB39424.1"/>
    <property type="molecule type" value="Genomic_DNA"/>
</dbReference>
<feature type="domain" description="M23ase beta-sheet core" evidence="1">
    <location>
        <begin position="163"/>
        <end position="257"/>
    </location>
</feature>
<dbReference type="SUPFAM" id="SSF51261">
    <property type="entry name" value="Duplicated hybrid motif"/>
    <property type="match status" value="1"/>
</dbReference>
<dbReference type="InterPro" id="IPR016047">
    <property type="entry name" value="M23ase_b-sheet_dom"/>
</dbReference>
<dbReference type="GO" id="GO:0004222">
    <property type="term" value="F:metalloendopeptidase activity"/>
    <property type="evidence" value="ECO:0007669"/>
    <property type="project" value="TreeGrafter"/>
</dbReference>
<reference evidence="2 3" key="1">
    <citation type="journal article" date="2017" name="Front. Microbiol.">
        <title>Comparative Genomic Analysis of the Class Epsilonproteobacteria and Proposed Reclassification to Epsilonbacteraeota (phyl. nov.).</title>
        <authorList>
            <person name="Waite D.W."/>
            <person name="Vanwonterghem I."/>
            <person name="Rinke C."/>
            <person name="Parks D.H."/>
            <person name="Zhang Y."/>
            <person name="Takai K."/>
            <person name="Sievert S.M."/>
            <person name="Simon J."/>
            <person name="Campbell B.J."/>
            <person name="Hanson T.E."/>
            <person name="Woyke T."/>
            <person name="Klotz M.G."/>
            <person name="Hugenholtz P."/>
        </authorList>
    </citation>
    <scope>NUCLEOTIDE SEQUENCE [LARGE SCALE GENOMIC DNA]</scope>
    <source>
        <strain evidence="2">UBA12443</strain>
    </source>
</reference>
<organism evidence="2 3">
    <name type="scientific">Sulfuricurvum kujiense</name>
    <dbReference type="NCBI Taxonomy" id="148813"/>
    <lineage>
        <taxon>Bacteria</taxon>
        <taxon>Pseudomonadati</taxon>
        <taxon>Campylobacterota</taxon>
        <taxon>Epsilonproteobacteria</taxon>
        <taxon>Campylobacterales</taxon>
        <taxon>Sulfurimonadaceae</taxon>
        <taxon>Sulfuricurvum</taxon>
    </lineage>
</organism>